<keyword evidence="4" id="KW-0645">Protease</keyword>
<dbReference type="AlphaFoldDB" id="W4JQH3"/>
<dbReference type="KEGG" id="hir:HETIRDRAFT_67904"/>
<dbReference type="SUPFAM" id="SSF53187">
    <property type="entry name" value="Zn-dependent exopeptidases"/>
    <property type="match status" value="1"/>
</dbReference>
<dbReference type="eggNOG" id="KOG2650">
    <property type="taxonomic scope" value="Eukaryota"/>
</dbReference>
<dbReference type="PRINTS" id="PR00765">
    <property type="entry name" value="CRBOXYPTASEA"/>
</dbReference>
<dbReference type="FunCoup" id="W4JQH3">
    <property type="interactions" value="5"/>
</dbReference>
<proteinExistence type="inferred from homology"/>
<dbReference type="GO" id="GO:0008270">
    <property type="term" value="F:zinc ion binding"/>
    <property type="evidence" value="ECO:0007669"/>
    <property type="project" value="InterPro"/>
</dbReference>
<organism evidence="12 13">
    <name type="scientific">Heterobasidion irregulare (strain TC 32-1)</name>
    <dbReference type="NCBI Taxonomy" id="747525"/>
    <lineage>
        <taxon>Eukaryota</taxon>
        <taxon>Fungi</taxon>
        <taxon>Dikarya</taxon>
        <taxon>Basidiomycota</taxon>
        <taxon>Agaricomycotina</taxon>
        <taxon>Agaricomycetes</taxon>
        <taxon>Russulales</taxon>
        <taxon>Bondarzewiaceae</taxon>
        <taxon>Heterobasidion</taxon>
        <taxon>Heterobasidion annosum species complex</taxon>
    </lineage>
</organism>
<evidence type="ECO:0000256" key="4">
    <source>
        <dbReference type="ARBA" id="ARBA00022670"/>
    </source>
</evidence>
<evidence type="ECO:0000256" key="10">
    <source>
        <dbReference type="PROSITE-ProRule" id="PRU01379"/>
    </source>
</evidence>
<evidence type="ECO:0000256" key="5">
    <source>
        <dbReference type="ARBA" id="ARBA00022723"/>
    </source>
</evidence>
<dbReference type="GO" id="GO:0004181">
    <property type="term" value="F:metallocarboxypeptidase activity"/>
    <property type="evidence" value="ECO:0007669"/>
    <property type="project" value="InterPro"/>
</dbReference>
<sequence>MYAEGGLLQDWNLPSLSNTTYHASYHTLDDIYGFLRDLAAVYPDKVKIIPLGHTGESRELYALEIGSSNTKSHDPKGETSTNEKLSFLITGTQHAREWVASAAALYLAHALAANASEPNSLTHLLDDYNFYIIAVPNPDGYVYTWEHDRFWYKNRLYLGPHAQCVGLDMNRNWGYKFKSGSVKMAPSAAKPKDSCSHWYPGHRPFQAPEVNNIALYIESLPTFDAFVDLRSYGQMLSAPYSYSCNKSPKDAEDQLEAASGAAYAVRKSHGTGFTTGTLCSTLYRAPGNIVDWMYATMGVKYSYAAHLRDTGTYGFALPPQWIRPVGEETAKIVEYLARFIANKQKKVI</sequence>
<dbReference type="FunFam" id="3.40.630.10:FF:000084">
    <property type="entry name" value="Carboxypeptidase B2"/>
    <property type="match status" value="1"/>
</dbReference>
<dbReference type="RefSeq" id="XP_009552533.1">
    <property type="nucleotide sequence ID" value="XM_009554238.1"/>
</dbReference>
<dbReference type="GeneID" id="20678832"/>
<keyword evidence="7" id="KW-0378">Hydrolase</keyword>
<accession>W4JQH3</accession>
<dbReference type="InParanoid" id="W4JQH3"/>
<evidence type="ECO:0000256" key="9">
    <source>
        <dbReference type="ARBA" id="ARBA00023049"/>
    </source>
</evidence>
<evidence type="ECO:0000256" key="1">
    <source>
        <dbReference type="ARBA" id="ARBA00001947"/>
    </source>
</evidence>
<dbReference type="STRING" id="747525.W4JQH3"/>
<dbReference type="CDD" id="cd03860">
    <property type="entry name" value="M14_CP_A-B_like"/>
    <property type="match status" value="1"/>
</dbReference>
<evidence type="ECO:0000256" key="3">
    <source>
        <dbReference type="ARBA" id="ARBA00022645"/>
    </source>
</evidence>
<feature type="domain" description="Peptidase M14" evidence="11">
    <location>
        <begin position="24"/>
        <end position="340"/>
    </location>
</feature>
<keyword evidence="5" id="KW-0479">Metal-binding</keyword>
<evidence type="ECO:0000259" key="11">
    <source>
        <dbReference type="PROSITE" id="PS52035"/>
    </source>
</evidence>
<keyword evidence="9" id="KW-0482">Metalloprotease</keyword>
<dbReference type="OrthoDB" id="3626597at2759"/>
<evidence type="ECO:0000256" key="8">
    <source>
        <dbReference type="ARBA" id="ARBA00022833"/>
    </source>
</evidence>
<dbReference type="PANTHER" id="PTHR11705">
    <property type="entry name" value="PROTEASE FAMILY M14 CARBOXYPEPTIDASE A,B"/>
    <property type="match status" value="1"/>
</dbReference>
<dbReference type="PANTHER" id="PTHR11705:SF143">
    <property type="entry name" value="SLL0236 PROTEIN"/>
    <property type="match status" value="1"/>
</dbReference>
<evidence type="ECO:0000313" key="12">
    <source>
        <dbReference type="EMBL" id="ETW75141.1"/>
    </source>
</evidence>
<dbReference type="EMBL" id="KI925466">
    <property type="protein sequence ID" value="ETW75141.1"/>
    <property type="molecule type" value="Genomic_DNA"/>
</dbReference>
<dbReference type="InterPro" id="IPR000834">
    <property type="entry name" value="Peptidase_M14"/>
</dbReference>
<dbReference type="PROSITE" id="PS52035">
    <property type="entry name" value="PEPTIDASE_M14"/>
    <property type="match status" value="1"/>
</dbReference>
<evidence type="ECO:0000313" key="13">
    <source>
        <dbReference type="Proteomes" id="UP000030671"/>
    </source>
</evidence>
<comment type="cofactor">
    <cofactor evidence="1">
        <name>Zn(2+)</name>
        <dbReference type="ChEBI" id="CHEBI:29105"/>
    </cofactor>
</comment>
<evidence type="ECO:0000256" key="6">
    <source>
        <dbReference type="ARBA" id="ARBA00022729"/>
    </source>
</evidence>
<dbReference type="Proteomes" id="UP000030671">
    <property type="component" value="Unassembled WGS sequence"/>
</dbReference>
<reference evidence="12 13" key="1">
    <citation type="journal article" date="2012" name="New Phytol.">
        <title>Insight into trade-off between wood decay and parasitism from the genome of a fungal forest pathogen.</title>
        <authorList>
            <person name="Olson A."/>
            <person name="Aerts A."/>
            <person name="Asiegbu F."/>
            <person name="Belbahri L."/>
            <person name="Bouzid O."/>
            <person name="Broberg A."/>
            <person name="Canback B."/>
            <person name="Coutinho P.M."/>
            <person name="Cullen D."/>
            <person name="Dalman K."/>
            <person name="Deflorio G."/>
            <person name="van Diepen L.T."/>
            <person name="Dunand C."/>
            <person name="Duplessis S."/>
            <person name="Durling M."/>
            <person name="Gonthier P."/>
            <person name="Grimwood J."/>
            <person name="Fossdal C.G."/>
            <person name="Hansson D."/>
            <person name="Henrissat B."/>
            <person name="Hietala A."/>
            <person name="Himmelstrand K."/>
            <person name="Hoffmeister D."/>
            <person name="Hogberg N."/>
            <person name="James T.Y."/>
            <person name="Karlsson M."/>
            <person name="Kohler A."/>
            <person name="Kues U."/>
            <person name="Lee Y.H."/>
            <person name="Lin Y.C."/>
            <person name="Lind M."/>
            <person name="Lindquist E."/>
            <person name="Lombard V."/>
            <person name="Lucas S."/>
            <person name="Lunden K."/>
            <person name="Morin E."/>
            <person name="Murat C."/>
            <person name="Park J."/>
            <person name="Raffaello T."/>
            <person name="Rouze P."/>
            <person name="Salamov A."/>
            <person name="Schmutz J."/>
            <person name="Solheim H."/>
            <person name="Stahlberg J."/>
            <person name="Velez H."/>
            <person name="de Vries R.P."/>
            <person name="Wiebenga A."/>
            <person name="Woodward S."/>
            <person name="Yakovlev I."/>
            <person name="Garbelotto M."/>
            <person name="Martin F."/>
            <person name="Grigoriev I.V."/>
            <person name="Stenlid J."/>
        </authorList>
    </citation>
    <scope>NUCLEOTIDE SEQUENCE [LARGE SCALE GENOMIC DNA]</scope>
    <source>
        <strain evidence="12 13">TC 32-1</strain>
    </source>
</reference>
<evidence type="ECO:0000256" key="7">
    <source>
        <dbReference type="ARBA" id="ARBA00022801"/>
    </source>
</evidence>
<gene>
    <name evidence="12" type="ORF">HETIRDRAFT_67904</name>
</gene>
<dbReference type="Pfam" id="PF00246">
    <property type="entry name" value="Peptidase_M14"/>
    <property type="match status" value="1"/>
</dbReference>
<keyword evidence="6" id="KW-0732">Signal</keyword>
<dbReference type="GO" id="GO:0006508">
    <property type="term" value="P:proteolysis"/>
    <property type="evidence" value="ECO:0007669"/>
    <property type="project" value="UniProtKB-KW"/>
</dbReference>
<comment type="similarity">
    <text evidence="2 10">Belongs to the peptidase M14 family.</text>
</comment>
<dbReference type="HOGENOM" id="CLU_019326_4_1_1"/>
<keyword evidence="13" id="KW-1185">Reference proteome</keyword>
<keyword evidence="8" id="KW-0862">Zinc</keyword>
<keyword evidence="3" id="KW-0121">Carboxypeptidase</keyword>
<protein>
    <submittedName>
        <fullName evidence="12">Metallo peptidase M14</fullName>
    </submittedName>
</protein>
<name>W4JQH3_HETIT</name>
<dbReference type="SMART" id="SM00631">
    <property type="entry name" value="Zn_pept"/>
    <property type="match status" value="1"/>
</dbReference>
<evidence type="ECO:0000256" key="2">
    <source>
        <dbReference type="ARBA" id="ARBA00005988"/>
    </source>
</evidence>
<dbReference type="Gene3D" id="3.40.630.10">
    <property type="entry name" value="Zn peptidases"/>
    <property type="match status" value="1"/>
</dbReference>
<dbReference type="GO" id="GO:0005615">
    <property type="term" value="C:extracellular space"/>
    <property type="evidence" value="ECO:0007669"/>
    <property type="project" value="TreeGrafter"/>
</dbReference>
<comment type="caution">
    <text evidence="10">Lacks conserved residue(s) required for the propagation of feature annotation.</text>
</comment>